<evidence type="ECO:0000256" key="6">
    <source>
        <dbReference type="PROSITE-ProRule" id="PRU00175"/>
    </source>
</evidence>
<keyword evidence="10" id="KW-1185">Reference proteome</keyword>
<dbReference type="Pfam" id="PF13639">
    <property type="entry name" value="zf-RING_2"/>
    <property type="match status" value="1"/>
</dbReference>
<keyword evidence="2" id="KW-0433">Leucine-rich repeat</keyword>
<feature type="region of interest" description="Disordered" evidence="7">
    <location>
        <begin position="645"/>
        <end position="686"/>
    </location>
</feature>
<keyword evidence="6" id="KW-0863">Zinc-finger</keyword>
<comment type="subcellular location">
    <subcellularLocation>
        <location evidence="1">Cytoplasm</location>
        <location evidence="1">Cytoskeleton</location>
        <location evidence="1">Cilium axoneme</location>
    </subcellularLocation>
</comment>
<keyword evidence="4" id="KW-0969">Cilium</keyword>
<keyword evidence="3" id="KW-0677">Repeat</keyword>
<keyword evidence="5" id="KW-0966">Cell projection</keyword>
<dbReference type="PANTHER" id="PTHR45973:SF9">
    <property type="entry name" value="LEUCINE-RICH REPEAT-CONTAINING PROTEIN 46"/>
    <property type="match status" value="1"/>
</dbReference>
<accession>A0AAE0GGI4</accession>
<feature type="compositionally biased region" description="Pro residues" evidence="7">
    <location>
        <begin position="939"/>
        <end position="949"/>
    </location>
</feature>
<evidence type="ECO:0000256" key="3">
    <source>
        <dbReference type="ARBA" id="ARBA00022737"/>
    </source>
</evidence>
<proteinExistence type="predicted"/>
<name>A0AAE0GGI4_9CHLO</name>
<dbReference type="GO" id="GO:0005930">
    <property type="term" value="C:axoneme"/>
    <property type="evidence" value="ECO:0007669"/>
    <property type="project" value="UniProtKB-SubCell"/>
</dbReference>
<dbReference type="InterPro" id="IPR013083">
    <property type="entry name" value="Znf_RING/FYVE/PHD"/>
</dbReference>
<dbReference type="SUPFAM" id="SSF52075">
    <property type="entry name" value="Outer arm dynein light chain 1"/>
    <property type="match status" value="1"/>
</dbReference>
<feature type="region of interest" description="Disordered" evidence="7">
    <location>
        <begin position="876"/>
        <end position="984"/>
    </location>
</feature>
<dbReference type="SUPFAM" id="SSF57850">
    <property type="entry name" value="RING/U-box"/>
    <property type="match status" value="1"/>
</dbReference>
<sequence length="984" mass="107248">MQNVHFPAQRGVNLGPPPGVRTRAETSNHTKEAYTAGDAFLGGSTAAALTQDELVLSFELVNQICRESGGYRLPRLNTNLYLQGRNIRKIAYLNKYVGLRSLHLENNLISKMENLSHMTELRILSIQSNCIRSIEGLETLVNLDTLNIGSNNIKCLQNLPPSLRSLLASGNQLRGAEALEGLVACPELSVLDLTNCGVPEQALSIFQNMPSLRVLYLVGDPIVHATSYRKLIVSRLTGLTYLDNQPVEDIERAACDAWVTGGNEGYVSARLEFRRRKKAEERRNRQWFSEQRARRASEREFNAATSLVFDVDAPSLRVTTPTSPVNFEQAPHLPTASKAQVARLPQRTVEVNDSPQGVEEATRDCAICQDMLRVGDHLLCLPCGHEFHGGCVRPWLFNFSDTCPTCRSPITLTPVSSPSQRHLQPAQTPHTDAPGSDLPATEVNSVRAARRAPRVLSFEASSAPDSHVAGTKQEEEEGDHAGAMLQEEEEGDNAGAMLQEAEEGDYAEAMLPEEEEGDHAGAMLPEEEEDDHAGAMLQAQGTDRQPTRLPGQASEGESCPVVQRREPDSSGGSEQQLEPCAELLEAPLSAHLAVCGRRNGASTELVVLRKSSSSPEDSTQEEDAHWAFGPGMELPLTAPLSLGMHQEGPQEAQREEETEEAARGRAVPSKDTAAIGASSAEPPAGNACTGGWAAVVDEPLDDLPSSQILSDGAACHDVTAAAGDLARGMGDHSWEVRLAARLKDLALQQGIALDRRDIEDYMESVSGQDRRDVHASYVGGGGESTSSDEGEGIADLKAEHSERQEEQGELHPAARPRYEALKDGWWWAVKTLSYAGEVPPYPCLVEVAYWWDPEERWYVKSPGELRSTANHRNSFGRFQSYSTNRGSGQQHRPPSSSIGATRHETYCDGSKKPNVPKDELRLNLRLPMHGRNGGSTPTSPSPVEAPTPPSQVLTEQAKDANNDDDDDDDDWPWDTGEVGSLPYV</sequence>
<feature type="compositionally biased region" description="Polar residues" evidence="7">
    <location>
        <begin position="876"/>
        <end position="899"/>
    </location>
</feature>
<dbReference type="InterPro" id="IPR001841">
    <property type="entry name" value="Znf_RING"/>
</dbReference>
<organism evidence="9 10">
    <name type="scientific">Cymbomonas tetramitiformis</name>
    <dbReference type="NCBI Taxonomy" id="36881"/>
    <lineage>
        <taxon>Eukaryota</taxon>
        <taxon>Viridiplantae</taxon>
        <taxon>Chlorophyta</taxon>
        <taxon>Pyramimonadophyceae</taxon>
        <taxon>Pyramimonadales</taxon>
        <taxon>Pyramimonadaceae</taxon>
        <taxon>Cymbomonas</taxon>
    </lineage>
</organism>
<reference evidence="9 10" key="1">
    <citation type="journal article" date="2015" name="Genome Biol. Evol.">
        <title>Comparative Genomics of a Bacterivorous Green Alga Reveals Evolutionary Causalities and Consequences of Phago-Mixotrophic Mode of Nutrition.</title>
        <authorList>
            <person name="Burns J.A."/>
            <person name="Paasch A."/>
            <person name="Narechania A."/>
            <person name="Kim E."/>
        </authorList>
    </citation>
    <scope>NUCLEOTIDE SEQUENCE [LARGE SCALE GENOMIC DNA]</scope>
    <source>
        <strain evidence="9 10">PLY_AMNH</strain>
    </source>
</reference>
<feature type="region of interest" description="Disordered" evidence="7">
    <location>
        <begin position="1"/>
        <end position="29"/>
    </location>
</feature>
<feature type="compositionally biased region" description="Basic and acidic residues" evidence="7">
    <location>
        <begin position="652"/>
        <end position="663"/>
    </location>
</feature>
<feature type="compositionally biased region" description="Acidic residues" evidence="7">
    <location>
        <begin position="962"/>
        <end position="972"/>
    </location>
</feature>
<feature type="compositionally biased region" description="Basic and acidic residues" evidence="7">
    <location>
        <begin position="901"/>
        <end position="922"/>
    </location>
</feature>
<dbReference type="Gene3D" id="3.80.10.10">
    <property type="entry name" value="Ribonuclease Inhibitor"/>
    <property type="match status" value="2"/>
</dbReference>
<dbReference type="PROSITE" id="PS50089">
    <property type="entry name" value="ZF_RING_2"/>
    <property type="match status" value="1"/>
</dbReference>
<dbReference type="Proteomes" id="UP001190700">
    <property type="component" value="Unassembled WGS sequence"/>
</dbReference>
<feature type="region of interest" description="Disordered" evidence="7">
    <location>
        <begin position="413"/>
        <end position="440"/>
    </location>
</feature>
<feature type="region of interest" description="Disordered" evidence="7">
    <location>
        <begin position="455"/>
        <end position="481"/>
    </location>
</feature>
<feature type="compositionally biased region" description="Polar residues" evidence="7">
    <location>
        <begin position="413"/>
        <end position="430"/>
    </location>
</feature>
<keyword evidence="6" id="KW-0862">Zinc</keyword>
<evidence type="ECO:0000259" key="8">
    <source>
        <dbReference type="PROSITE" id="PS50089"/>
    </source>
</evidence>
<dbReference type="Pfam" id="PF14580">
    <property type="entry name" value="LRR_9"/>
    <property type="match status" value="1"/>
</dbReference>
<evidence type="ECO:0000256" key="4">
    <source>
        <dbReference type="ARBA" id="ARBA00023069"/>
    </source>
</evidence>
<evidence type="ECO:0000256" key="1">
    <source>
        <dbReference type="ARBA" id="ARBA00004430"/>
    </source>
</evidence>
<dbReference type="CDD" id="cd16454">
    <property type="entry name" value="RING-H2_PA-TM-RING"/>
    <property type="match status" value="1"/>
</dbReference>
<dbReference type="PANTHER" id="PTHR45973">
    <property type="entry name" value="PROTEIN PHOSPHATASE 1 REGULATORY SUBUNIT SDS22-RELATED"/>
    <property type="match status" value="1"/>
</dbReference>
<dbReference type="AlphaFoldDB" id="A0AAE0GGI4"/>
<dbReference type="InterPro" id="IPR032675">
    <property type="entry name" value="LRR_dom_sf"/>
</dbReference>
<comment type="caution">
    <text evidence="9">The sequence shown here is derived from an EMBL/GenBank/DDBJ whole genome shotgun (WGS) entry which is preliminary data.</text>
</comment>
<evidence type="ECO:0000256" key="2">
    <source>
        <dbReference type="ARBA" id="ARBA00022614"/>
    </source>
</evidence>
<dbReference type="SMART" id="SM00184">
    <property type="entry name" value="RING"/>
    <property type="match status" value="1"/>
</dbReference>
<feature type="region of interest" description="Disordered" evidence="7">
    <location>
        <begin position="772"/>
        <end position="791"/>
    </location>
</feature>
<dbReference type="Gene3D" id="3.30.40.10">
    <property type="entry name" value="Zinc/RING finger domain, C3HC4 (zinc finger)"/>
    <property type="match status" value="1"/>
</dbReference>
<protein>
    <submittedName>
        <fullName evidence="9">Leucine-rich repeat-containing protein oda7</fullName>
    </submittedName>
</protein>
<evidence type="ECO:0000256" key="5">
    <source>
        <dbReference type="ARBA" id="ARBA00023273"/>
    </source>
</evidence>
<dbReference type="InterPro" id="IPR001611">
    <property type="entry name" value="Leu-rich_rpt"/>
</dbReference>
<evidence type="ECO:0000256" key="7">
    <source>
        <dbReference type="SAM" id="MobiDB-lite"/>
    </source>
</evidence>
<dbReference type="InterPro" id="IPR050576">
    <property type="entry name" value="Cilia_flagella_integrity"/>
</dbReference>
<gene>
    <name evidence="9" type="ORF">CYMTET_14413</name>
</gene>
<evidence type="ECO:0000313" key="10">
    <source>
        <dbReference type="Proteomes" id="UP001190700"/>
    </source>
</evidence>
<evidence type="ECO:0000313" key="9">
    <source>
        <dbReference type="EMBL" id="KAK3277587.1"/>
    </source>
</evidence>
<dbReference type="GO" id="GO:0008270">
    <property type="term" value="F:zinc ion binding"/>
    <property type="evidence" value="ECO:0007669"/>
    <property type="project" value="UniProtKB-KW"/>
</dbReference>
<dbReference type="EMBL" id="LGRX02006026">
    <property type="protein sequence ID" value="KAK3277587.1"/>
    <property type="molecule type" value="Genomic_DNA"/>
</dbReference>
<feature type="region of interest" description="Disordered" evidence="7">
    <location>
        <begin position="539"/>
        <end position="576"/>
    </location>
</feature>
<dbReference type="PROSITE" id="PS51450">
    <property type="entry name" value="LRR"/>
    <property type="match status" value="3"/>
</dbReference>
<dbReference type="SMART" id="SM00365">
    <property type="entry name" value="LRR_SD22"/>
    <property type="match status" value="3"/>
</dbReference>
<feature type="domain" description="RING-type" evidence="8">
    <location>
        <begin position="365"/>
        <end position="407"/>
    </location>
</feature>
<keyword evidence="6" id="KW-0479">Metal-binding</keyword>